<protein>
    <submittedName>
        <fullName evidence="1">Uncharacterized protein</fullName>
    </submittedName>
</protein>
<accession>A0ACC0HML1</accession>
<gene>
    <name evidence="1" type="ORF">LOK49_LG05G02394</name>
</gene>
<sequence>MSSSSSSSDKVRASHILIKHQGSRRKVTGRIRRSDHHQHHQRHRRLSAQMPPRRHRPRQIQVRRRRLSFLRSAPNGGDLGQFFSCHSILLFVSLFDTALLFGLYVFFCSNSIYFTLCLIAQVNEVGSVTESIEAMKLSKRGGSLIANLPTGLDMSAIGEGMTRRDHSNVSNQLPSQGSAYDEVDFEFLGNLSGDPYILRTNVFSQGRGGREQQFYL</sequence>
<evidence type="ECO:0000313" key="2">
    <source>
        <dbReference type="Proteomes" id="UP001060215"/>
    </source>
</evidence>
<evidence type="ECO:0000313" key="1">
    <source>
        <dbReference type="EMBL" id="KAI8014450.1"/>
    </source>
</evidence>
<organism evidence="1 2">
    <name type="scientific">Camellia lanceoleosa</name>
    <dbReference type="NCBI Taxonomy" id="1840588"/>
    <lineage>
        <taxon>Eukaryota</taxon>
        <taxon>Viridiplantae</taxon>
        <taxon>Streptophyta</taxon>
        <taxon>Embryophyta</taxon>
        <taxon>Tracheophyta</taxon>
        <taxon>Spermatophyta</taxon>
        <taxon>Magnoliopsida</taxon>
        <taxon>eudicotyledons</taxon>
        <taxon>Gunneridae</taxon>
        <taxon>Pentapetalae</taxon>
        <taxon>asterids</taxon>
        <taxon>Ericales</taxon>
        <taxon>Theaceae</taxon>
        <taxon>Camellia</taxon>
    </lineage>
</organism>
<reference evidence="1 2" key="1">
    <citation type="journal article" date="2022" name="Plant J.">
        <title>Chromosome-level genome of Camellia lanceoleosa provides a valuable resource for understanding genome evolution and self-incompatibility.</title>
        <authorList>
            <person name="Gong W."/>
            <person name="Xiao S."/>
            <person name="Wang L."/>
            <person name="Liao Z."/>
            <person name="Chang Y."/>
            <person name="Mo W."/>
            <person name="Hu G."/>
            <person name="Li W."/>
            <person name="Zhao G."/>
            <person name="Zhu H."/>
            <person name="Hu X."/>
            <person name="Ji K."/>
            <person name="Xiang X."/>
            <person name="Song Q."/>
            <person name="Yuan D."/>
            <person name="Jin S."/>
            <person name="Zhang L."/>
        </authorList>
    </citation>
    <scope>NUCLEOTIDE SEQUENCE [LARGE SCALE GENOMIC DNA]</scope>
    <source>
        <strain evidence="1">SQ_2022a</strain>
    </source>
</reference>
<proteinExistence type="predicted"/>
<keyword evidence="2" id="KW-1185">Reference proteome</keyword>
<name>A0ACC0HML1_9ERIC</name>
<comment type="caution">
    <text evidence="1">The sequence shown here is derived from an EMBL/GenBank/DDBJ whole genome shotgun (WGS) entry which is preliminary data.</text>
</comment>
<dbReference type="EMBL" id="CM045761">
    <property type="protein sequence ID" value="KAI8014450.1"/>
    <property type="molecule type" value="Genomic_DNA"/>
</dbReference>
<dbReference type="Proteomes" id="UP001060215">
    <property type="component" value="Chromosome 4"/>
</dbReference>